<evidence type="ECO:0000313" key="2">
    <source>
        <dbReference type="EMBL" id="MBE1582288.1"/>
    </source>
</evidence>
<dbReference type="RefSeq" id="WP_192783591.1">
    <property type="nucleotide sequence ID" value="NZ_JADBEK010000001.1"/>
</dbReference>
<dbReference type="Pfam" id="PF02771">
    <property type="entry name" value="Acyl-CoA_dh_N"/>
    <property type="match status" value="1"/>
</dbReference>
<protein>
    <submittedName>
        <fullName evidence="2">Alkylation response protein AidB-like acyl-CoA dehydrogenase</fullName>
    </submittedName>
</protein>
<organism evidence="2 3">
    <name type="scientific">Nonomuraea angiospora</name>
    <dbReference type="NCBI Taxonomy" id="46172"/>
    <lineage>
        <taxon>Bacteria</taxon>
        <taxon>Bacillati</taxon>
        <taxon>Actinomycetota</taxon>
        <taxon>Actinomycetes</taxon>
        <taxon>Streptosporangiales</taxon>
        <taxon>Streptosporangiaceae</taxon>
        <taxon>Nonomuraea</taxon>
    </lineage>
</organism>
<dbReference type="Gene3D" id="2.40.110.10">
    <property type="entry name" value="Butyryl-CoA Dehydrogenase, subunit A, domain 2"/>
    <property type="match status" value="1"/>
</dbReference>
<dbReference type="EMBL" id="JADBEK010000001">
    <property type="protein sequence ID" value="MBE1582288.1"/>
    <property type="molecule type" value="Genomic_DNA"/>
</dbReference>
<comment type="caution">
    <text evidence="2">The sequence shown here is derived from an EMBL/GenBank/DDBJ whole genome shotgun (WGS) entry which is preliminary data.</text>
</comment>
<proteinExistence type="predicted"/>
<evidence type="ECO:0000313" key="3">
    <source>
        <dbReference type="Proteomes" id="UP000633509"/>
    </source>
</evidence>
<dbReference type="SUPFAM" id="SSF47203">
    <property type="entry name" value="Acyl-CoA dehydrogenase C-terminal domain-like"/>
    <property type="match status" value="1"/>
</dbReference>
<dbReference type="Gene3D" id="1.20.140.10">
    <property type="entry name" value="Butyryl-CoA Dehydrogenase, subunit A, domain 3"/>
    <property type="match status" value="1"/>
</dbReference>
<dbReference type="PANTHER" id="PTHR43884:SF12">
    <property type="entry name" value="ISOVALERYL-COA DEHYDROGENASE, MITOCHONDRIAL-RELATED"/>
    <property type="match status" value="1"/>
</dbReference>
<dbReference type="PANTHER" id="PTHR43884">
    <property type="entry name" value="ACYL-COA DEHYDROGENASE"/>
    <property type="match status" value="1"/>
</dbReference>
<reference evidence="2 3" key="1">
    <citation type="submission" date="2020-10" db="EMBL/GenBank/DDBJ databases">
        <title>Sequencing the genomes of 1000 actinobacteria strains.</title>
        <authorList>
            <person name="Klenk H.-P."/>
        </authorList>
    </citation>
    <scope>NUCLEOTIDE SEQUENCE [LARGE SCALE GENOMIC DNA]</scope>
    <source>
        <strain evidence="2 3">DSM 43173</strain>
    </source>
</reference>
<dbReference type="InterPro" id="IPR037069">
    <property type="entry name" value="AcylCoA_DH/ox_N_sf"/>
</dbReference>
<dbReference type="InterPro" id="IPR009100">
    <property type="entry name" value="AcylCoA_DH/oxidase_NM_dom_sf"/>
</dbReference>
<dbReference type="InterPro" id="IPR046373">
    <property type="entry name" value="Acyl-CoA_Oxase/DH_mid-dom_sf"/>
</dbReference>
<dbReference type="Gene3D" id="1.10.540.10">
    <property type="entry name" value="Acyl-CoA dehydrogenase/oxidase, N-terminal domain"/>
    <property type="match status" value="1"/>
</dbReference>
<accession>A0ABR9LNR7</accession>
<keyword evidence="3" id="KW-1185">Reference proteome</keyword>
<gene>
    <name evidence="2" type="ORF">H4W80_000546</name>
</gene>
<sequence>MDVTSWPLPPAEECRENPFIAAITQVANQVLIPNAQLVDQGTVPPSHLTTLAEIGAFGLSGPTAFGGADVPATVMREFMEILAGACASTWLTAGQHFPAMRMIAESPNDALKKQILGKMCSGSVIAGAAVSHLRRPRRPALVAVPEKEGWRITGKTDWYSGWGLNDIMVVGAHTHDGRVVFLVMNAEEQDCLRASADLPLAAMGGTRTVSLRLDGAFVEEANVIEAVGMDAWRRPDALRLINASPAVFGIARAILAALRDRGVERGQPRVRETADRLVGQVEHIRSRAYHLVDHSRPDEEISEKIKLKNSALWLLNEIALTYLSVCGAAGMTRDHPAQRWAREALFFCTVQGSTPHVLRERADLPANLSIS</sequence>
<feature type="domain" description="Acyl-CoA dehydrogenase/oxidase N-terminal" evidence="1">
    <location>
        <begin position="19"/>
        <end position="122"/>
    </location>
</feature>
<evidence type="ECO:0000259" key="1">
    <source>
        <dbReference type="Pfam" id="PF02771"/>
    </source>
</evidence>
<dbReference type="InterPro" id="IPR036250">
    <property type="entry name" value="AcylCo_DH-like_C"/>
</dbReference>
<dbReference type="SUPFAM" id="SSF56645">
    <property type="entry name" value="Acyl-CoA dehydrogenase NM domain-like"/>
    <property type="match status" value="1"/>
</dbReference>
<dbReference type="PIRSF" id="PIRSF016578">
    <property type="entry name" value="HsaA"/>
    <property type="match status" value="1"/>
</dbReference>
<name>A0ABR9LNR7_9ACTN</name>
<dbReference type="Proteomes" id="UP000633509">
    <property type="component" value="Unassembled WGS sequence"/>
</dbReference>
<dbReference type="InterPro" id="IPR013786">
    <property type="entry name" value="AcylCoA_DH/ox_N"/>
</dbReference>